<dbReference type="PRINTS" id="PR00260">
    <property type="entry name" value="CHEMTRNSDUCR"/>
</dbReference>
<dbReference type="InterPro" id="IPR003660">
    <property type="entry name" value="HAMP_dom"/>
</dbReference>
<keyword evidence="8 12" id="KW-0472">Membrane</keyword>
<keyword evidence="2" id="KW-1003">Cell membrane</keyword>
<dbReference type="Gene3D" id="1.10.287.950">
    <property type="entry name" value="Methyl-accepting chemotaxis protein"/>
    <property type="match status" value="1"/>
</dbReference>
<keyword evidence="7 12" id="KW-1133">Transmembrane helix</keyword>
<protein>
    <submittedName>
        <fullName evidence="15">Methyl-accepting chemotaxis protein-1 (Serine sensor receptor)</fullName>
    </submittedName>
</protein>
<keyword evidence="6 12" id="KW-0812">Transmembrane</keyword>
<evidence type="ECO:0000313" key="16">
    <source>
        <dbReference type="Proteomes" id="UP001180825"/>
    </source>
</evidence>
<evidence type="ECO:0000256" key="12">
    <source>
        <dbReference type="SAM" id="Phobius"/>
    </source>
</evidence>
<evidence type="ECO:0000256" key="6">
    <source>
        <dbReference type="ARBA" id="ARBA00022692"/>
    </source>
</evidence>
<sequence>MKLFASTLSLRALLISTMAALALLLAALGGLGLHSLHGANEDLRNMVQARLRPMEQLSRVSAALDQSRAGVVSAIVSPLELERDMQALDLVLQRGDADWLALRASPQDARFDEPARRFEAQRDELLKQGVAPAMEALRAFNVPGATELYGQNLLPRFGPARATLDELVSLQQRLAAEDYEASQAHHRVVLVVSLAAVAAGLLLCGVAGWRLVQAISAPLDQAVGIAQRVAAGDLSQHIAAGGRQETARLLAMLADMNQGLQLIVREVRAGTEQIVSASGQMAVGHADLSGRTEQQAAAIQQTAATMAALTEAVEGNARHAAEADALARGAADVTRACGDTVGRVVTQMAAIEQAAGRIADIVALIDSIAFQTNILALNAAVEAARAGEQGRGFAVVASEVRELAQRSSGAAKQIRQLIDATADPIRAGAALAGEAGQTMGRVVGQVGEVSARVEAIASASQRQQQDIAATGAAIQVMDQGLQQNAALVEQSSAATEALQQQAQALARLVQRFRLD</sequence>
<comment type="subcellular location">
    <subcellularLocation>
        <location evidence="1">Cell inner membrane</location>
        <topology evidence="1">Multi-pass membrane protein</topology>
    </subcellularLocation>
</comment>
<name>A0ABU2A8Y0_9BURK</name>
<dbReference type="InterPro" id="IPR051310">
    <property type="entry name" value="MCP_chemotaxis"/>
</dbReference>
<gene>
    <name evidence="15" type="ORF">J2X21_002788</name>
</gene>
<accession>A0ABU2A8Y0</accession>
<dbReference type="InterPro" id="IPR004090">
    <property type="entry name" value="Chemotax_Me-accpt_rcpt"/>
</dbReference>
<evidence type="ECO:0000256" key="7">
    <source>
        <dbReference type="ARBA" id="ARBA00022989"/>
    </source>
</evidence>
<dbReference type="Proteomes" id="UP001180825">
    <property type="component" value="Unassembled WGS sequence"/>
</dbReference>
<dbReference type="InterPro" id="IPR003122">
    <property type="entry name" value="Tar_rcpt_lig-bd"/>
</dbReference>
<evidence type="ECO:0000256" key="1">
    <source>
        <dbReference type="ARBA" id="ARBA00004429"/>
    </source>
</evidence>
<dbReference type="InterPro" id="IPR004089">
    <property type="entry name" value="MCPsignal_dom"/>
</dbReference>
<keyword evidence="9 11" id="KW-0807">Transducer</keyword>
<evidence type="ECO:0000259" key="14">
    <source>
        <dbReference type="PROSITE" id="PS50885"/>
    </source>
</evidence>
<reference evidence="15 16" key="1">
    <citation type="submission" date="2023-07" db="EMBL/GenBank/DDBJ databases">
        <title>Sorghum-associated microbial communities from plants grown in Nebraska, USA.</title>
        <authorList>
            <person name="Schachtman D."/>
        </authorList>
    </citation>
    <scope>NUCLEOTIDE SEQUENCE [LARGE SCALE GENOMIC DNA]</scope>
    <source>
        <strain evidence="15 16">BE316</strain>
    </source>
</reference>
<keyword evidence="4" id="KW-0145">Chemotaxis</keyword>
<evidence type="ECO:0000256" key="9">
    <source>
        <dbReference type="ARBA" id="ARBA00023224"/>
    </source>
</evidence>
<proteinExistence type="inferred from homology"/>
<dbReference type="SMART" id="SM00283">
    <property type="entry name" value="MA"/>
    <property type="match status" value="1"/>
</dbReference>
<dbReference type="SUPFAM" id="SSF58104">
    <property type="entry name" value="Methyl-accepting chemotaxis protein (MCP) signaling domain"/>
    <property type="match status" value="1"/>
</dbReference>
<dbReference type="Pfam" id="PF02203">
    <property type="entry name" value="TarH"/>
    <property type="match status" value="1"/>
</dbReference>
<evidence type="ECO:0000256" key="11">
    <source>
        <dbReference type="PROSITE-ProRule" id="PRU00284"/>
    </source>
</evidence>
<feature type="transmembrane region" description="Helical" evidence="12">
    <location>
        <begin position="188"/>
        <end position="209"/>
    </location>
</feature>
<evidence type="ECO:0000313" key="15">
    <source>
        <dbReference type="EMBL" id="MDR7333646.1"/>
    </source>
</evidence>
<organism evidence="15 16">
    <name type="scientific">Roseateles asaccharophilus</name>
    <dbReference type="NCBI Taxonomy" id="582607"/>
    <lineage>
        <taxon>Bacteria</taxon>
        <taxon>Pseudomonadati</taxon>
        <taxon>Pseudomonadota</taxon>
        <taxon>Betaproteobacteria</taxon>
        <taxon>Burkholderiales</taxon>
        <taxon>Sphaerotilaceae</taxon>
        <taxon>Roseateles</taxon>
    </lineage>
</organism>
<evidence type="ECO:0000256" key="8">
    <source>
        <dbReference type="ARBA" id="ARBA00023136"/>
    </source>
</evidence>
<evidence type="ECO:0000256" key="2">
    <source>
        <dbReference type="ARBA" id="ARBA00022475"/>
    </source>
</evidence>
<dbReference type="Pfam" id="PF00015">
    <property type="entry name" value="MCPsignal"/>
    <property type="match status" value="1"/>
</dbReference>
<feature type="domain" description="HAMP" evidence="14">
    <location>
        <begin position="213"/>
        <end position="265"/>
    </location>
</feature>
<comment type="similarity">
    <text evidence="10">Belongs to the methyl-accepting chemotaxis (MCP) protein family.</text>
</comment>
<feature type="domain" description="Methyl-accepting transducer" evidence="13">
    <location>
        <begin position="270"/>
        <end position="499"/>
    </location>
</feature>
<dbReference type="EMBL" id="JAVDXV010000005">
    <property type="protein sequence ID" value="MDR7333646.1"/>
    <property type="molecule type" value="Genomic_DNA"/>
</dbReference>
<feature type="transmembrane region" description="Helical" evidence="12">
    <location>
        <begin position="12"/>
        <end position="36"/>
    </location>
</feature>
<evidence type="ECO:0000256" key="4">
    <source>
        <dbReference type="ARBA" id="ARBA00022500"/>
    </source>
</evidence>
<keyword evidence="16" id="KW-1185">Reference proteome</keyword>
<dbReference type="PANTHER" id="PTHR43531:SF14">
    <property type="entry name" value="METHYL-ACCEPTING CHEMOTAXIS PROTEIN I-RELATED"/>
    <property type="match status" value="1"/>
</dbReference>
<dbReference type="PROSITE" id="PS50111">
    <property type="entry name" value="CHEMOTAXIS_TRANSDUC_2"/>
    <property type="match status" value="1"/>
</dbReference>
<evidence type="ECO:0000256" key="3">
    <source>
        <dbReference type="ARBA" id="ARBA00022481"/>
    </source>
</evidence>
<evidence type="ECO:0000259" key="13">
    <source>
        <dbReference type="PROSITE" id="PS50111"/>
    </source>
</evidence>
<keyword evidence="5" id="KW-0997">Cell inner membrane</keyword>
<keyword evidence="3" id="KW-0488">Methylation</keyword>
<evidence type="ECO:0000256" key="5">
    <source>
        <dbReference type="ARBA" id="ARBA00022519"/>
    </source>
</evidence>
<dbReference type="RefSeq" id="WP_310329547.1">
    <property type="nucleotide sequence ID" value="NZ_JAVDXV010000005.1"/>
</dbReference>
<comment type="caution">
    <text evidence="15">The sequence shown here is derived from an EMBL/GenBank/DDBJ whole genome shotgun (WGS) entry which is preliminary data.</text>
</comment>
<dbReference type="PANTHER" id="PTHR43531">
    <property type="entry name" value="PROTEIN ICFG"/>
    <property type="match status" value="1"/>
</dbReference>
<dbReference type="PROSITE" id="PS50885">
    <property type="entry name" value="HAMP"/>
    <property type="match status" value="1"/>
</dbReference>
<keyword evidence="15" id="KW-0675">Receptor</keyword>
<evidence type="ECO:0000256" key="10">
    <source>
        <dbReference type="ARBA" id="ARBA00029447"/>
    </source>
</evidence>